<dbReference type="EMBL" id="AP021881">
    <property type="protein sequence ID" value="BBP00734.1"/>
    <property type="molecule type" value="Genomic_DNA"/>
</dbReference>
<evidence type="ECO:0000256" key="1">
    <source>
        <dbReference type="SAM" id="MobiDB-lite"/>
    </source>
</evidence>
<reference evidence="3" key="1">
    <citation type="submission" date="2019-11" db="EMBL/GenBank/DDBJ databases">
        <title>Isolation and characterization of a novel species in the genus Sulfuriferula.</title>
        <authorList>
            <person name="Mochizuki J."/>
            <person name="Kojima H."/>
            <person name="Fukui M."/>
        </authorList>
    </citation>
    <scope>NUCLEOTIDE SEQUENCE [LARGE SCALE GENOMIC DNA]</scope>
    <source>
        <strain evidence="3">SGTM</strain>
    </source>
</reference>
<feature type="compositionally biased region" description="Basic and acidic residues" evidence="1">
    <location>
        <begin position="25"/>
        <end position="45"/>
    </location>
</feature>
<evidence type="ECO:0000313" key="3">
    <source>
        <dbReference type="Proteomes" id="UP000463939"/>
    </source>
</evidence>
<dbReference type="AlphaFoldDB" id="A0A809RIR9"/>
<protein>
    <submittedName>
        <fullName evidence="2">Uncharacterized protein</fullName>
    </submittedName>
</protein>
<organism evidence="2 3">
    <name type="scientific">Sulfuriferula nivalis</name>
    <dbReference type="NCBI Taxonomy" id="2675298"/>
    <lineage>
        <taxon>Bacteria</taxon>
        <taxon>Pseudomonadati</taxon>
        <taxon>Pseudomonadota</taxon>
        <taxon>Betaproteobacteria</taxon>
        <taxon>Nitrosomonadales</taxon>
        <taxon>Sulfuricellaceae</taxon>
        <taxon>Sulfuriferula</taxon>
    </lineage>
</organism>
<evidence type="ECO:0000313" key="2">
    <source>
        <dbReference type="EMBL" id="BBP00734.1"/>
    </source>
</evidence>
<accession>A0A809RIR9</accession>
<dbReference type="RefSeq" id="WP_198420625.1">
    <property type="nucleotide sequence ID" value="NZ_AP021881.1"/>
</dbReference>
<feature type="compositionally biased region" description="Polar residues" evidence="1">
    <location>
        <begin position="47"/>
        <end position="62"/>
    </location>
</feature>
<dbReference type="Proteomes" id="UP000463939">
    <property type="component" value="Chromosome"/>
</dbReference>
<keyword evidence="3" id="KW-1185">Reference proteome</keyword>
<feature type="region of interest" description="Disordered" evidence="1">
    <location>
        <begin position="1"/>
        <end position="62"/>
    </location>
</feature>
<name>A0A809RIR9_9PROT</name>
<dbReference type="KEGG" id="sniv:SFSGTM_14420"/>
<sequence>MSISSVSSATQHVTQVQANTQQVKTQRDSDGDNDKSRAGEVEKSKVNVPTTATVGNNINTSA</sequence>
<feature type="compositionally biased region" description="Polar residues" evidence="1">
    <location>
        <begin position="1"/>
        <end position="24"/>
    </location>
</feature>
<proteinExistence type="predicted"/>
<gene>
    <name evidence="2" type="ORF">SFSGTM_14420</name>
</gene>